<proteinExistence type="predicted"/>
<sequence>MFFATPDDRPHLEQFLIDPHLEPLLFNSRRIKIVIFENESPNFYGRLFCECLSCSKCKNYLKDFNNNSVKPATTPSTTTIAAARNLKLVDDILRTYQKPSQVAIIIEQSVKQGYLFYLSAANYGEEWKALFDDGFNDTDIEVITHDLRVLLEELEFFAQWMIRDGEDLVHPWVNYTSRELIDAKLFNYTFGAGELIEIVGQTSFRTIKIFEEATLDVNRWIRNWEGVRQGNTTFTFSFVSSMFRDVRTWSELILE</sequence>
<organism evidence="1">
    <name type="scientific">Oikopleura dioica</name>
    <name type="common">Tunicate</name>
    <dbReference type="NCBI Taxonomy" id="34765"/>
    <lineage>
        <taxon>Eukaryota</taxon>
        <taxon>Metazoa</taxon>
        <taxon>Chordata</taxon>
        <taxon>Tunicata</taxon>
        <taxon>Appendicularia</taxon>
        <taxon>Copelata</taxon>
        <taxon>Oikopleuridae</taxon>
        <taxon>Oikopleura</taxon>
    </lineage>
</organism>
<dbReference type="EMBL" id="FN656860">
    <property type="protein sequence ID" value="CBY42087.1"/>
    <property type="molecule type" value="Genomic_DNA"/>
</dbReference>
<protein>
    <submittedName>
        <fullName evidence="1">Uncharacterized protein</fullName>
    </submittedName>
</protein>
<dbReference type="AlphaFoldDB" id="E4Z309"/>
<evidence type="ECO:0000313" key="1">
    <source>
        <dbReference type="EMBL" id="CBY42087.1"/>
    </source>
</evidence>
<dbReference type="Proteomes" id="UP000011014">
    <property type="component" value="Unassembled WGS sequence"/>
</dbReference>
<accession>E4Z309</accession>
<name>E4Z309_OIKDI</name>
<reference evidence="1" key="1">
    <citation type="journal article" date="2010" name="Science">
        <title>Plasticity of animal genome architecture unmasked by rapid evolution of a pelagic tunicate.</title>
        <authorList>
            <person name="Denoeud F."/>
            <person name="Henriet S."/>
            <person name="Mungpakdee S."/>
            <person name="Aury J.M."/>
            <person name="Da Silva C."/>
            <person name="Brinkmann H."/>
            <person name="Mikhaleva J."/>
            <person name="Olsen L.C."/>
            <person name="Jubin C."/>
            <person name="Canestro C."/>
            <person name="Bouquet J.M."/>
            <person name="Danks G."/>
            <person name="Poulain J."/>
            <person name="Campsteijn C."/>
            <person name="Adamski M."/>
            <person name="Cross I."/>
            <person name="Yadetie F."/>
            <person name="Muffato M."/>
            <person name="Louis A."/>
            <person name="Butcher S."/>
            <person name="Tsagkogeorga G."/>
            <person name="Konrad A."/>
            <person name="Singh S."/>
            <person name="Jensen M.F."/>
            <person name="Cong E.H."/>
            <person name="Eikeseth-Otteraa H."/>
            <person name="Noel B."/>
            <person name="Anthouard V."/>
            <person name="Porcel B.M."/>
            <person name="Kachouri-Lafond R."/>
            <person name="Nishino A."/>
            <person name="Ugolini M."/>
            <person name="Chourrout P."/>
            <person name="Nishida H."/>
            <person name="Aasland R."/>
            <person name="Huzurbazar S."/>
            <person name="Westhof E."/>
            <person name="Delsuc F."/>
            <person name="Lehrach H."/>
            <person name="Reinhardt R."/>
            <person name="Weissenbach J."/>
            <person name="Roy S.W."/>
            <person name="Artiguenave F."/>
            <person name="Postlethwait J.H."/>
            <person name="Manak J.R."/>
            <person name="Thompson E.M."/>
            <person name="Jaillon O."/>
            <person name="Du Pasquier L."/>
            <person name="Boudinot P."/>
            <person name="Liberles D.A."/>
            <person name="Volff J.N."/>
            <person name="Philippe H."/>
            <person name="Lenhard B."/>
            <person name="Roest Crollius H."/>
            <person name="Wincker P."/>
            <person name="Chourrout D."/>
        </authorList>
    </citation>
    <scope>NUCLEOTIDE SEQUENCE [LARGE SCALE GENOMIC DNA]</scope>
</reference>
<gene>
    <name evidence="1" type="ORF">GSOID_T00025751001</name>
</gene>